<dbReference type="EMBL" id="CM047582">
    <property type="protein sequence ID" value="KAI9916081.1"/>
    <property type="molecule type" value="Genomic_DNA"/>
</dbReference>
<gene>
    <name evidence="1" type="ORF">PsorP6_007058</name>
</gene>
<organism evidence="1 2">
    <name type="scientific">Peronosclerospora sorghi</name>
    <dbReference type="NCBI Taxonomy" id="230839"/>
    <lineage>
        <taxon>Eukaryota</taxon>
        <taxon>Sar</taxon>
        <taxon>Stramenopiles</taxon>
        <taxon>Oomycota</taxon>
        <taxon>Peronosporomycetes</taxon>
        <taxon>Peronosporales</taxon>
        <taxon>Peronosporaceae</taxon>
        <taxon>Peronosclerospora</taxon>
    </lineage>
</organism>
<reference evidence="1 2" key="1">
    <citation type="journal article" date="2022" name="bioRxiv">
        <title>The genome of the oomycete Peronosclerospora sorghi, a cosmopolitan pathogen of maize and sorghum, is inflated with dispersed pseudogenes.</title>
        <authorList>
            <person name="Fletcher K."/>
            <person name="Martin F."/>
            <person name="Isakeit T."/>
            <person name="Cavanaugh K."/>
            <person name="Magill C."/>
            <person name="Michelmore R."/>
        </authorList>
    </citation>
    <scope>NUCLEOTIDE SEQUENCE [LARGE SCALE GENOMIC DNA]</scope>
    <source>
        <strain evidence="1">P6</strain>
    </source>
</reference>
<proteinExistence type="predicted"/>
<name>A0ACC0WDG0_9STRA</name>
<sequence>MFPAADLSAPFLAGDRVRMFSKCRQEQNQPEEAVVLGVYRGFLWYRTETQGNEGADEGLAWSWYWSPSEMSELILIRRCGKDMTLIENSAMDVSDFESSPEHSPSKHCSALEERARNDFDAFIELATRVH</sequence>
<keyword evidence="2" id="KW-1185">Reference proteome</keyword>
<dbReference type="Proteomes" id="UP001163321">
    <property type="component" value="Chromosome 3"/>
</dbReference>
<protein>
    <submittedName>
        <fullName evidence="1">Uncharacterized protein</fullName>
    </submittedName>
</protein>
<evidence type="ECO:0000313" key="1">
    <source>
        <dbReference type="EMBL" id="KAI9916081.1"/>
    </source>
</evidence>
<comment type="caution">
    <text evidence="1">The sequence shown here is derived from an EMBL/GenBank/DDBJ whole genome shotgun (WGS) entry which is preliminary data.</text>
</comment>
<accession>A0ACC0WDG0</accession>
<evidence type="ECO:0000313" key="2">
    <source>
        <dbReference type="Proteomes" id="UP001163321"/>
    </source>
</evidence>